<reference evidence="2 3" key="1">
    <citation type="submission" date="2023-01" db="EMBL/GenBank/DDBJ databases">
        <title>Analysis of 21 Apiospora genomes using comparative genomics revels a genus with tremendous synthesis potential of carbohydrate active enzymes and secondary metabolites.</title>
        <authorList>
            <person name="Sorensen T."/>
        </authorList>
    </citation>
    <scope>NUCLEOTIDE SEQUENCE [LARGE SCALE GENOMIC DNA]</scope>
    <source>
        <strain evidence="2 3">CBS 24483</strain>
    </source>
</reference>
<sequence>MRVNTTSQTGLLRKYEGARPAQFACRGDWVAAVAGKADLPCALELGDVVSQSASPAPACFAWFCPLKHCCSSYSSPAASSSLTADIVMASKRYWANSSDMSPPSQKLTMGSLQQKQHEGAQYIPVSRDRSHGSPSTNNYTGLSPMERWQVESSRDQPWHALSAVQGSSHPSTKKTKAKQGSSHKASAGSKP</sequence>
<proteinExistence type="predicted"/>
<feature type="compositionally biased region" description="Basic and acidic residues" evidence="1">
    <location>
        <begin position="148"/>
        <end position="157"/>
    </location>
</feature>
<gene>
    <name evidence="2" type="ORF">PG986_007866</name>
</gene>
<protein>
    <submittedName>
        <fullName evidence="2">Uncharacterized protein</fullName>
    </submittedName>
</protein>
<name>A0ABR1QDS1_9PEZI</name>
<evidence type="ECO:0000313" key="2">
    <source>
        <dbReference type="EMBL" id="KAK7952138.1"/>
    </source>
</evidence>
<accession>A0ABR1QDS1</accession>
<feature type="compositionally biased region" description="Polar residues" evidence="1">
    <location>
        <begin position="132"/>
        <end position="141"/>
    </location>
</feature>
<dbReference type="GeneID" id="92077150"/>
<dbReference type="RefSeq" id="XP_066700200.1">
    <property type="nucleotide sequence ID" value="XM_066844088.1"/>
</dbReference>
<dbReference type="EMBL" id="JAQQWE010000005">
    <property type="protein sequence ID" value="KAK7952138.1"/>
    <property type="molecule type" value="Genomic_DNA"/>
</dbReference>
<evidence type="ECO:0000256" key="1">
    <source>
        <dbReference type="SAM" id="MobiDB-lite"/>
    </source>
</evidence>
<feature type="region of interest" description="Disordered" evidence="1">
    <location>
        <begin position="97"/>
        <end position="191"/>
    </location>
</feature>
<keyword evidence="3" id="KW-1185">Reference proteome</keyword>
<organism evidence="2 3">
    <name type="scientific">Apiospora aurea</name>
    <dbReference type="NCBI Taxonomy" id="335848"/>
    <lineage>
        <taxon>Eukaryota</taxon>
        <taxon>Fungi</taxon>
        <taxon>Dikarya</taxon>
        <taxon>Ascomycota</taxon>
        <taxon>Pezizomycotina</taxon>
        <taxon>Sordariomycetes</taxon>
        <taxon>Xylariomycetidae</taxon>
        <taxon>Amphisphaeriales</taxon>
        <taxon>Apiosporaceae</taxon>
        <taxon>Apiospora</taxon>
    </lineage>
</organism>
<evidence type="ECO:0000313" key="3">
    <source>
        <dbReference type="Proteomes" id="UP001391051"/>
    </source>
</evidence>
<comment type="caution">
    <text evidence="2">The sequence shown here is derived from an EMBL/GenBank/DDBJ whole genome shotgun (WGS) entry which is preliminary data.</text>
</comment>
<dbReference type="Proteomes" id="UP001391051">
    <property type="component" value="Unassembled WGS sequence"/>
</dbReference>
<feature type="compositionally biased region" description="Polar residues" evidence="1">
    <location>
        <begin position="97"/>
        <end position="114"/>
    </location>
</feature>